<accession>A0A0G0K4F0</accession>
<proteinExistence type="inferred from homology"/>
<keyword evidence="3 6" id="KW-0547">Nucleotide-binding</keyword>
<dbReference type="CDD" id="cd04867">
    <property type="entry name" value="TGS_YchF_OLA1"/>
    <property type="match status" value="1"/>
</dbReference>
<dbReference type="GO" id="GO:0005737">
    <property type="term" value="C:cytoplasm"/>
    <property type="evidence" value="ECO:0007669"/>
    <property type="project" value="TreeGrafter"/>
</dbReference>
<dbReference type="Gene3D" id="3.10.20.30">
    <property type="match status" value="1"/>
</dbReference>
<evidence type="ECO:0000259" key="10">
    <source>
        <dbReference type="PROSITE" id="PS51880"/>
    </source>
</evidence>
<feature type="domain" description="TGS" evidence="10">
    <location>
        <begin position="293"/>
        <end position="376"/>
    </location>
</feature>
<evidence type="ECO:0000313" key="12">
    <source>
        <dbReference type="Proteomes" id="UP000034498"/>
    </source>
</evidence>
<comment type="cofactor">
    <cofactor evidence="1">
        <name>Mg(2+)</name>
        <dbReference type="ChEBI" id="CHEBI:18420"/>
    </cofactor>
</comment>
<dbReference type="PIRSF" id="PIRSF006641">
    <property type="entry name" value="CHP00092"/>
    <property type="match status" value="1"/>
</dbReference>
<evidence type="ECO:0000313" key="11">
    <source>
        <dbReference type="EMBL" id="KKQ73657.1"/>
    </source>
</evidence>
<dbReference type="PROSITE" id="PS51710">
    <property type="entry name" value="G_OBG"/>
    <property type="match status" value="1"/>
</dbReference>
<dbReference type="STRING" id="1618336.US94_C0029G0002"/>
<dbReference type="GO" id="GO:0005524">
    <property type="term" value="F:ATP binding"/>
    <property type="evidence" value="ECO:0007669"/>
    <property type="project" value="UniProtKB-UniRule"/>
</dbReference>
<dbReference type="InterPro" id="IPR013029">
    <property type="entry name" value="YchF_C"/>
</dbReference>
<dbReference type="InterPro" id="IPR027417">
    <property type="entry name" value="P-loop_NTPase"/>
</dbReference>
<evidence type="ECO:0000256" key="5">
    <source>
        <dbReference type="ARBA" id="ARBA00022842"/>
    </source>
</evidence>
<dbReference type="PANTHER" id="PTHR23305">
    <property type="entry name" value="OBG GTPASE FAMILY"/>
    <property type="match status" value="1"/>
</dbReference>
<comment type="similarity">
    <text evidence="6">Belongs to the TRAFAC class OBG-HflX-like GTPase superfamily. OBG GTPase family. YchF/OLA1 subfamily.</text>
</comment>
<name>A0A0G0K4F0_9BACT</name>
<dbReference type="GO" id="GO:0043023">
    <property type="term" value="F:ribosomal large subunit binding"/>
    <property type="evidence" value="ECO:0007669"/>
    <property type="project" value="UniProtKB-UniRule"/>
</dbReference>
<keyword evidence="7" id="KW-0175">Coiled coil</keyword>
<dbReference type="Proteomes" id="UP000034498">
    <property type="component" value="Unassembled WGS sequence"/>
</dbReference>
<evidence type="ECO:0000259" key="9">
    <source>
        <dbReference type="PROSITE" id="PS51710"/>
    </source>
</evidence>
<dbReference type="NCBIfam" id="TIGR00092">
    <property type="entry name" value="redox-regulated ATPase YchF"/>
    <property type="match status" value="1"/>
</dbReference>
<dbReference type="PATRIC" id="fig|1618336.3.peg.450"/>
<dbReference type="AlphaFoldDB" id="A0A0G0K4F0"/>
<evidence type="ECO:0000256" key="7">
    <source>
        <dbReference type="SAM" id="Coils"/>
    </source>
</evidence>
<dbReference type="InterPro" id="IPR023192">
    <property type="entry name" value="TGS-like_dom_sf"/>
</dbReference>
<feature type="coiled-coil region" evidence="7">
    <location>
        <begin position="131"/>
        <end position="158"/>
    </location>
</feature>
<comment type="caution">
    <text evidence="11">The sequence shown here is derived from an EMBL/GenBank/DDBJ whole genome shotgun (WGS) entry which is preliminary data.</text>
</comment>
<feature type="binding site" evidence="6">
    <location>
        <begin position="13"/>
        <end position="18"/>
    </location>
    <ligand>
        <name>ATP</name>
        <dbReference type="ChEBI" id="CHEBI:30616"/>
    </ligand>
</feature>
<organism evidence="11 12">
    <name type="scientific">Berkelbacteria bacterium GW2011_GWB1_38_5</name>
    <dbReference type="NCBI Taxonomy" id="1618336"/>
    <lineage>
        <taxon>Bacteria</taxon>
        <taxon>Candidatus Berkelbacteria</taxon>
    </lineage>
</organism>
<dbReference type="EMBL" id="LBUX01000029">
    <property type="protein sequence ID" value="KKQ73657.1"/>
    <property type="molecule type" value="Genomic_DNA"/>
</dbReference>
<evidence type="ECO:0000256" key="6">
    <source>
        <dbReference type="HAMAP-Rule" id="MF_00944"/>
    </source>
</evidence>
<dbReference type="PANTHER" id="PTHR23305:SF18">
    <property type="entry name" value="OBG-TYPE G DOMAIN-CONTAINING PROTEIN"/>
    <property type="match status" value="1"/>
</dbReference>
<dbReference type="InterPro" id="IPR031167">
    <property type="entry name" value="G_OBG"/>
</dbReference>
<dbReference type="InterPro" id="IPR004396">
    <property type="entry name" value="ATPase_YchF/OLA1"/>
</dbReference>
<dbReference type="InterPro" id="IPR012675">
    <property type="entry name" value="Beta-grasp_dom_sf"/>
</dbReference>
<feature type="domain" description="OBG-type G" evidence="9">
    <location>
        <begin position="4"/>
        <end position="271"/>
    </location>
</feature>
<evidence type="ECO:0000256" key="3">
    <source>
        <dbReference type="ARBA" id="ARBA00022741"/>
    </source>
</evidence>
<dbReference type="PROSITE" id="PS51880">
    <property type="entry name" value="TGS"/>
    <property type="match status" value="1"/>
</dbReference>
<evidence type="ECO:0000256" key="4">
    <source>
        <dbReference type="ARBA" id="ARBA00022840"/>
    </source>
</evidence>
<keyword evidence="5" id="KW-0460">Magnesium</keyword>
<reference evidence="11 12" key="1">
    <citation type="journal article" date="2015" name="Nature">
        <title>rRNA introns, odd ribosomes, and small enigmatic genomes across a large radiation of phyla.</title>
        <authorList>
            <person name="Brown C.T."/>
            <person name="Hug L.A."/>
            <person name="Thomas B.C."/>
            <person name="Sharon I."/>
            <person name="Castelle C.J."/>
            <person name="Singh A."/>
            <person name="Wilkins M.J."/>
            <person name="Williams K.H."/>
            <person name="Banfield J.F."/>
        </authorList>
    </citation>
    <scope>NUCLEOTIDE SEQUENCE [LARGE SCALE GENOMIC DNA]</scope>
</reference>
<gene>
    <name evidence="6" type="primary">ychF</name>
    <name evidence="11" type="ORF">US94_C0029G0002</name>
</gene>
<dbReference type="Pfam" id="PF06071">
    <property type="entry name" value="YchF-GTPase_C"/>
    <property type="match status" value="1"/>
</dbReference>
<dbReference type="InterPro" id="IPR012676">
    <property type="entry name" value="TGS-like"/>
</dbReference>
<dbReference type="PRINTS" id="PR00326">
    <property type="entry name" value="GTP1OBG"/>
</dbReference>
<dbReference type="SUPFAM" id="SSF52540">
    <property type="entry name" value="P-loop containing nucleoside triphosphate hydrolases"/>
    <property type="match status" value="1"/>
</dbReference>
<dbReference type="FunFam" id="3.10.20.30:FF:000001">
    <property type="entry name" value="Ribosome-binding ATPase YchF"/>
    <property type="match status" value="1"/>
</dbReference>
<dbReference type="HAMAP" id="MF_00944">
    <property type="entry name" value="YchF_OLA1_ATPase"/>
    <property type="match status" value="1"/>
</dbReference>
<dbReference type="InterPro" id="IPR041706">
    <property type="entry name" value="YchF_N"/>
</dbReference>
<dbReference type="InterPro" id="IPR004095">
    <property type="entry name" value="TGS"/>
</dbReference>
<feature type="region of interest" description="Disordered" evidence="8">
    <location>
        <begin position="215"/>
        <end position="243"/>
    </location>
</feature>
<evidence type="ECO:0000256" key="8">
    <source>
        <dbReference type="SAM" id="MobiDB-lite"/>
    </source>
</evidence>
<comment type="function">
    <text evidence="6">ATPase that binds to both the 70S ribosome and the 50S ribosomal subunit in a nucleotide-independent manner.</text>
</comment>
<sequence length="378" mass="40876">MASLAIAIVGLPNVGKSTLFNTLTKNSAPAENYPFCTIEPNVGIIPVPDERLDKLATISNSAQKIPAVVEFVDIAGLVAGAAQGEGLGNKFLANIRECDAICEVVRVFEDPNVTHVAGKIDPSSDIKTIETELAIKDLETVEKRIESLEKDVKSGNKEAIRSSQVLTNIRIILNDNKPAREANLSEDDIKAIKELGLLTLKPVIYVLNLSEEQIAKRSHPESSDEGSPTNVGTANKLPDSSALPQDDTIVLSAKVEAELNELSDAERKEYLEALGIEQSGIELLAKKAYEVLGLETYFTSGEKESRAWTIKKGATAPQAAGVIHTDFERGFIAADVIKYPDFVANNGWTGCKGKGLIRTQGKDYIVQDGDVILFKFNV</sequence>
<evidence type="ECO:0000256" key="1">
    <source>
        <dbReference type="ARBA" id="ARBA00001946"/>
    </source>
</evidence>
<dbReference type="GO" id="GO:0016887">
    <property type="term" value="F:ATP hydrolysis activity"/>
    <property type="evidence" value="ECO:0007669"/>
    <property type="project" value="UniProtKB-UniRule"/>
</dbReference>
<protein>
    <recommendedName>
        <fullName evidence="6">Ribosome-binding ATPase YchF</fullName>
    </recommendedName>
</protein>
<dbReference type="GO" id="GO:0046872">
    <property type="term" value="F:metal ion binding"/>
    <property type="evidence" value="ECO:0007669"/>
    <property type="project" value="UniProtKB-KW"/>
</dbReference>
<dbReference type="Pfam" id="PF01926">
    <property type="entry name" value="MMR_HSR1"/>
    <property type="match status" value="1"/>
</dbReference>
<dbReference type="InterPro" id="IPR006073">
    <property type="entry name" value="GTP-bd"/>
</dbReference>
<dbReference type="CDD" id="cd01900">
    <property type="entry name" value="YchF"/>
    <property type="match status" value="1"/>
</dbReference>
<dbReference type="SUPFAM" id="SSF81271">
    <property type="entry name" value="TGS-like"/>
    <property type="match status" value="1"/>
</dbReference>
<dbReference type="GO" id="GO:0005525">
    <property type="term" value="F:GTP binding"/>
    <property type="evidence" value="ECO:0007669"/>
    <property type="project" value="InterPro"/>
</dbReference>
<keyword evidence="4 6" id="KW-0067">ATP-binding</keyword>
<keyword evidence="2" id="KW-0479">Metal-binding</keyword>
<dbReference type="FunFam" id="1.10.150.300:FF:000001">
    <property type="entry name" value="Ribosome-binding ATPase YchF"/>
    <property type="match status" value="1"/>
</dbReference>
<dbReference type="Gene3D" id="3.40.50.300">
    <property type="entry name" value="P-loop containing nucleotide triphosphate hydrolases"/>
    <property type="match status" value="1"/>
</dbReference>
<dbReference type="Gene3D" id="1.10.150.300">
    <property type="entry name" value="TGS-like domain"/>
    <property type="match status" value="1"/>
</dbReference>
<evidence type="ECO:0000256" key="2">
    <source>
        <dbReference type="ARBA" id="ARBA00022723"/>
    </source>
</evidence>